<evidence type="ECO:0000313" key="1">
    <source>
        <dbReference type="EMBL" id="VDL81560.1"/>
    </source>
</evidence>
<reference evidence="1 2" key="2">
    <citation type="submission" date="2018-11" db="EMBL/GenBank/DDBJ databases">
        <authorList>
            <consortium name="Pathogen Informatics"/>
        </authorList>
    </citation>
    <scope>NUCLEOTIDE SEQUENCE [LARGE SCALE GENOMIC DNA]</scope>
</reference>
<keyword evidence="2" id="KW-1185">Reference proteome</keyword>
<dbReference type="WBParaSite" id="NBR_0001783901-mRNA-1">
    <property type="protein sequence ID" value="NBR_0001783901-mRNA-1"/>
    <property type="gene ID" value="NBR_0001783901"/>
</dbReference>
<dbReference type="AlphaFoldDB" id="A0A158R397"/>
<evidence type="ECO:0000313" key="3">
    <source>
        <dbReference type="WBParaSite" id="NBR_0001783901-mRNA-1"/>
    </source>
</evidence>
<dbReference type="EMBL" id="UYSL01023001">
    <property type="protein sequence ID" value="VDL81560.1"/>
    <property type="molecule type" value="Genomic_DNA"/>
</dbReference>
<organism evidence="3">
    <name type="scientific">Nippostrongylus brasiliensis</name>
    <name type="common">Rat hookworm</name>
    <dbReference type="NCBI Taxonomy" id="27835"/>
    <lineage>
        <taxon>Eukaryota</taxon>
        <taxon>Metazoa</taxon>
        <taxon>Ecdysozoa</taxon>
        <taxon>Nematoda</taxon>
        <taxon>Chromadorea</taxon>
        <taxon>Rhabditida</taxon>
        <taxon>Rhabditina</taxon>
        <taxon>Rhabditomorpha</taxon>
        <taxon>Strongyloidea</taxon>
        <taxon>Heligmosomidae</taxon>
        <taxon>Nippostrongylus</taxon>
    </lineage>
</organism>
<accession>A0A158R397</accession>
<sequence length="247" mass="26811">MSLFGNLSSDPGLIIPLSEPVHGEALGGHVTAPLVEPLSALEHPTSPKAKDFKALREATSLAITQVWSDSVSRTSALEEKFKEGNISFAHKTLSPGRELHLFSGSSDERMQFSVWLRRLEDIIRMRPGVTSSEQKANFLIGHLDGVAREKLDNPASFEQAVSKAQMVEQLLTEATADRLMHPGSVGEAQGGYISRPRITSEGTGSRHGFVPYSRSSDFNRERMGAVVDKGGGGRCIDRDGNPVLQMS</sequence>
<dbReference type="Proteomes" id="UP000271162">
    <property type="component" value="Unassembled WGS sequence"/>
</dbReference>
<evidence type="ECO:0000313" key="2">
    <source>
        <dbReference type="Proteomes" id="UP000271162"/>
    </source>
</evidence>
<gene>
    <name evidence="1" type="ORF">NBR_LOCUS17840</name>
</gene>
<protein>
    <submittedName>
        <fullName evidence="1 3">Uncharacterized protein</fullName>
    </submittedName>
</protein>
<name>A0A158R397_NIPBR</name>
<proteinExistence type="predicted"/>
<reference evidence="3" key="1">
    <citation type="submission" date="2016-04" db="UniProtKB">
        <authorList>
            <consortium name="WormBaseParasite"/>
        </authorList>
    </citation>
    <scope>IDENTIFICATION</scope>
</reference>